<dbReference type="GO" id="GO:0032040">
    <property type="term" value="C:small-subunit processome"/>
    <property type="evidence" value="ECO:0007669"/>
    <property type="project" value="InterPro"/>
</dbReference>
<proteinExistence type="inferred from homology"/>
<comment type="subcellular location">
    <subcellularLocation>
        <location evidence="1">Nucleus</location>
        <location evidence="1">Nucleolus</location>
    </subcellularLocation>
</comment>
<feature type="compositionally biased region" description="Basic residues" evidence="16">
    <location>
        <begin position="30"/>
        <end position="39"/>
    </location>
</feature>
<dbReference type="Pfam" id="PF12047">
    <property type="entry name" value="DNMT1-RFD"/>
    <property type="match status" value="1"/>
</dbReference>
<dbReference type="NCBIfam" id="TIGR00675">
    <property type="entry name" value="dcm"/>
    <property type="match status" value="1"/>
</dbReference>
<comment type="similarity">
    <text evidence="13 14">Belongs to the class I-like SAM-binding methyltransferase superfamily. C5-methyltransferase family.</text>
</comment>
<keyword evidence="9" id="KW-0238">DNA-binding</keyword>
<dbReference type="GO" id="GO:0003677">
    <property type="term" value="F:DNA binding"/>
    <property type="evidence" value="ECO:0007669"/>
    <property type="project" value="UniProtKB-KW"/>
</dbReference>
<evidence type="ECO:0000256" key="15">
    <source>
        <dbReference type="RuleBase" id="RU000417"/>
    </source>
</evidence>
<dbReference type="EC" id="2.1.1.37" evidence="15"/>
<dbReference type="Pfam" id="PF00145">
    <property type="entry name" value="DNA_methylase"/>
    <property type="match status" value="1"/>
</dbReference>
<evidence type="ECO:0000256" key="3">
    <source>
        <dbReference type="ARBA" id="ARBA00022517"/>
    </source>
</evidence>
<evidence type="ECO:0000256" key="5">
    <source>
        <dbReference type="ARBA" id="ARBA00022603"/>
    </source>
</evidence>
<dbReference type="InterPro" id="IPR001525">
    <property type="entry name" value="C5_MeTfrase"/>
</dbReference>
<comment type="function">
    <text evidence="11">Involved in nucleolar processing of pre-18S ribosomal RNA. Has a role in the nuclear export of 40S pre-ribosomal subunit to the cytoplasm.</text>
</comment>
<dbReference type="Pfam" id="PF01426">
    <property type="entry name" value="BAH"/>
    <property type="match status" value="2"/>
</dbReference>
<dbReference type="PANTHER" id="PTHR23183">
    <property type="entry name" value="NOP14"/>
    <property type="match status" value="1"/>
</dbReference>
<feature type="region of interest" description="Disordered" evidence="16">
    <location>
        <begin position="970"/>
        <end position="995"/>
    </location>
</feature>
<feature type="compositionally biased region" description="Acidic residues" evidence="16">
    <location>
        <begin position="198"/>
        <end position="207"/>
    </location>
</feature>
<dbReference type="Gene3D" id="3.40.50.150">
    <property type="entry name" value="Vaccinia Virus protein VP39"/>
    <property type="match status" value="1"/>
</dbReference>
<protein>
    <recommendedName>
        <fullName evidence="15">Cytosine-specific methyltransferase</fullName>
        <ecNumber evidence="15">2.1.1.37</ecNumber>
    </recommendedName>
</protein>
<keyword evidence="8" id="KW-0677">Repeat</keyword>
<reference evidence="18" key="1">
    <citation type="submission" date="2021-06" db="EMBL/GenBank/DDBJ databases">
        <authorList>
            <person name="Kallberg Y."/>
            <person name="Tangrot J."/>
            <person name="Rosling A."/>
        </authorList>
    </citation>
    <scope>NUCLEOTIDE SEQUENCE</scope>
    <source>
        <strain evidence="18">FL966</strain>
    </source>
</reference>
<evidence type="ECO:0000256" key="16">
    <source>
        <dbReference type="SAM" id="MobiDB-lite"/>
    </source>
</evidence>
<keyword evidence="3" id="KW-0690">Ribosome biogenesis</keyword>
<feature type="compositionally biased region" description="Polar residues" evidence="16">
    <location>
        <begin position="279"/>
        <end position="288"/>
    </location>
</feature>
<keyword evidence="19" id="KW-1185">Reference proteome</keyword>
<keyword evidence="5 13" id="KW-0489">Methyltransferase</keyword>
<dbReference type="GO" id="GO:0003682">
    <property type="term" value="F:chromatin binding"/>
    <property type="evidence" value="ECO:0007669"/>
    <property type="project" value="InterPro"/>
</dbReference>
<keyword evidence="7 13" id="KW-0949">S-adenosyl-L-methionine</keyword>
<name>A0A9N9AF29_9GLOM</name>
<dbReference type="PRINTS" id="PR00105">
    <property type="entry name" value="C5METTRFRASE"/>
</dbReference>
<evidence type="ECO:0000259" key="17">
    <source>
        <dbReference type="PROSITE" id="PS51038"/>
    </source>
</evidence>
<evidence type="ECO:0000256" key="14">
    <source>
        <dbReference type="RuleBase" id="RU000416"/>
    </source>
</evidence>
<comment type="catalytic activity">
    <reaction evidence="15">
        <text>a 2'-deoxycytidine in DNA + S-adenosyl-L-methionine = a 5-methyl-2'-deoxycytidine in DNA + S-adenosyl-L-homocysteine + H(+)</text>
        <dbReference type="Rhea" id="RHEA:13681"/>
        <dbReference type="Rhea" id="RHEA-COMP:11369"/>
        <dbReference type="Rhea" id="RHEA-COMP:11370"/>
        <dbReference type="ChEBI" id="CHEBI:15378"/>
        <dbReference type="ChEBI" id="CHEBI:57856"/>
        <dbReference type="ChEBI" id="CHEBI:59789"/>
        <dbReference type="ChEBI" id="CHEBI:85452"/>
        <dbReference type="ChEBI" id="CHEBI:85454"/>
        <dbReference type="EC" id="2.1.1.37"/>
    </reaction>
</comment>
<dbReference type="GO" id="GO:0030692">
    <property type="term" value="C:Noc4p-Nop14p complex"/>
    <property type="evidence" value="ECO:0007669"/>
    <property type="project" value="TreeGrafter"/>
</dbReference>
<dbReference type="GO" id="GO:0003886">
    <property type="term" value="F:DNA (cytosine-5-)-methyltransferase activity"/>
    <property type="evidence" value="ECO:0007669"/>
    <property type="project" value="UniProtKB-EC"/>
</dbReference>
<evidence type="ECO:0000256" key="4">
    <source>
        <dbReference type="ARBA" id="ARBA00022552"/>
    </source>
</evidence>
<dbReference type="InterPro" id="IPR043151">
    <property type="entry name" value="BAH_sf"/>
</dbReference>
<dbReference type="PROSITE" id="PS51679">
    <property type="entry name" value="SAM_MT_C5"/>
    <property type="match status" value="1"/>
</dbReference>
<evidence type="ECO:0000256" key="13">
    <source>
        <dbReference type="PROSITE-ProRule" id="PRU01016"/>
    </source>
</evidence>
<dbReference type="GO" id="GO:0030490">
    <property type="term" value="P:maturation of SSU-rRNA"/>
    <property type="evidence" value="ECO:0007669"/>
    <property type="project" value="TreeGrafter"/>
</dbReference>
<evidence type="ECO:0000256" key="1">
    <source>
        <dbReference type="ARBA" id="ARBA00004604"/>
    </source>
</evidence>
<dbReference type="PANTHER" id="PTHR23183:SF0">
    <property type="entry name" value="NUCLEOLAR PROTEIN 14"/>
    <property type="match status" value="1"/>
</dbReference>
<dbReference type="InterPro" id="IPR022702">
    <property type="entry name" value="Cytosine_MeTrfase1_RFD"/>
</dbReference>
<keyword evidence="10" id="KW-0539">Nucleus</keyword>
<organism evidence="18 19">
    <name type="scientific">Cetraspora pellucida</name>
    <dbReference type="NCBI Taxonomy" id="1433469"/>
    <lineage>
        <taxon>Eukaryota</taxon>
        <taxon>Fungi</taxon>
        <taxon>Fungi incertae sedis</taxon>
        <taxon>Mucoromycota</taxon>
        <taxon>Glomeromycotina</taxon>
        <taxon>Glomeromycetes</taxon>
        <taxon>Diversisporales</taxon>
        <taxon>Gigasporaceae</taxon>
        <taxon>Cetraspora</taxon>
    </lineage>
</organism>
<sequence>MAKSGGSALKRLKSTLKGAEVIGHGSRSSMSKKQRRKGKPKGDNKNNVNGKLGFLKNQINPFELKVTKTKHNVIGKKVKGTQGRPGLKRQMGIEKRKKTLLIEMENRNKVGGLIDKRFGEDDPTLSLEEKMLERFVKEKKQRHSKSTIFNLEDDDLTHYGQSLSLIDDFDEPDLLLNDEDDTGTIDHDTVDKSHFGGFEDEQNDDESEPKKKSKAEVMKEVMAKSKMYKHERQLEKDEDERMRNELDNDLDEIRNLISLPKPRAEPLPTQEAAFRNKSNESATEINPKTSDKDDTYDRYVRELALDRRTRPTDRTKSGEEIALEEKEKLEKLEMAQKRRMEGLDPEPDDDSVKSKKQKQASTTDYVDDYVSEEEEEEDNLYDLDKGINLKDDMIIEKTQDEDIGDDYRSDLDLAVLMDYALCHAQENPVPMHLINKLVGRIFDLAQKDPESATEYFVSKVVAMENSLKKKLSSSKLKNSKSMFPTISEFILLRIISQIFPTSDFRHPVVTPALLLMAQYLSQCPFSNGLDLVSGLFLCNLMHEYQILSKRIIPEALNFLFIALVHLAPQDTFNSVESIPGIFPFSGKFVPNLQIKNTVHVDDASPLDFSRLLGVVNQNENNRLDVFDDDVFRSAPAFPELFSPASKIIGAYPLDKFSSAIKMKIASTQETLERLQKFSKKSRKPLELQHHRPIPLPTYTPKFQENFSIDKHYDPDKERANLNKLKAQYKKERKGAIRELRKDSIYIAHHNLKKVKEKDTIYRKRINSIMGILETEQGEKKAYEKAKKYVKKKNTHTYKFLDGEVEECEEFELIGEDPVALQNPEEAGNDKNTLPCRLLEDFIIFDANKQNQVISLDEIDVEGRELHAAGIVKPMFIEYSQNGQSEIWLRTQYGFYKLRKAAQEYVQYFTPVFKRIRTANLAIEAIAKDPEVTYENNQEYIVDEIETWIDEQEAFGVLGCPLIARLSELSKKRGGKSDKSKKPKTKHSGDSSTVKTKRNINPNLAVLRNRNPTCVTPFIHDLTKGLFSRRLVTVKHTNDEEILTENLQGNSLENELISKPVTHHVEWNGKAIAYDNNISYYRSAIVDDDMINVGDVVYVRNDESDKPWFAKVMYMYDDPKEGKMFHSRFFSHGRDTILDELAGERELFLLDNCDDNHLDTIMGKVNVKRLHHEERENFTFDDSSFYFYRFWYDETYASFEDVYSHEDPTKEFLYCGDNELCYSCENKLAKKEKEKGPRWISHDENERESFEYKGIEYHLNDFVYIIPDKKEDPYTIGQIIEILNKGESMSLTSVGGMMSLTSVGGTKIIVVLRLLGRYDDLTKEQISFNASASYRDVIDISKTIKDSRRLFFTRETVTERVDRLEGVCWVDHKDNVNDLEAYKDEKDTYYVDLIAPKRSSKLEEMCLFEANDILKCSICLEKRRKQQNLSVEFYDHIKMNNQKLRAMDIFSGCGGITVGMDQTGVVDTKWAIEFDSSAAITFEKNNPNAIVYNQCANLLLERAIAEHDRQETLNDLKDFLGRNVQSMPAPGDVDFIYCGPPCQGFSGVNRYQKADDIKNSLVATSLSYVDFYRPQYFLLENVRGMLCFRLGGEQDGIKIKGGIKMGVIKFILRSLTAMGYQTRFGVQQAGHHGVPQSRRRLFIWGAKQGLYLPDFPQPTTCFSKQGSISILLPNGTSFSYCKRTNGHAPLPAISVCDAISDLPEFEFVNPHLVYPATEEDKNEKRPFRQIIVPERGWVGDMVTKYESRPLSEYQRQCRKDSEYLHNHVTRAFNSLTVERIIRIPMFPGADHSNLPEKLKPWCLSDPNSAASRHNGWKGLFGRLDFNGHFLTALTDINPMGKTGTVIHPNQRRIITVRECARAQGFPDKFVFLSDRDDVKDMHRQIGNAGRILFNDMHQQRNHL</sequence>
<dbReference type="Pfam" id="PF04147">
    <property type="entry name" value="Nop14"/>
    <property type="match status" value="2"/>
</dbReference>
<feature type="active site" evidence="12 13">
    <location>
        <position position="1541"/>
    </location>
</feature>
<feature type="region of interest" description="Disordered" evidence="16">
    <location>
        <begin position="170"/>
        <end position="379"/>
    </location>
</feature>
<keyword evidence="6 13" id="KW-0808">Transferase</keyword>
<keyword evidence="4" id="KW-0698">rRNA processing</keyword>
<evidence type="ECO:0000256" key="11">
    <source>
        <dbReference type="ARBA" id="ARBA00024695"/>
    </source>
</evidence>
<dbReference type="SUPFAM" id="SSF53335">
    <property type="entry name" value="S-adenosyl-L-methionine-dependent methyltransferases"/>
    <property type="match status" value="1"/>
</dbReference>
<dbReference type="Gene3D" id="2.30.30.490">
    <property type="match status" value="2"/>
</dbReference>
<dbReference type="GO" id="GO:0032259">
    <property type="term" value="P:methylation"/>
    <property type="evidence" value="ECO:0007669"/>
    <property type="project" value="UniProtKB-KW"/>
</dbReference>
<dbReference type="InterPro" id="IPR007276">
    <property type="entry name" value="Nop14"/>
</dbReference>
<feature type="compositionally biased region" description="Acidic residues" evidence="16">
    <location>
        <begin position="170"/>
        <end position="183"/>
    </location>
</feature>
<dbReference type="InterPro" id="IPR018117">
    <property type="entry name" value="C5_DNA_meth_AS"/>
</dbReference>
<accession>A0A9N9AF29</accession>
<dbReference type="PROSITE" id="PS51038">
    <property type="entry name" value="BAH"/>
    <property type="match status" value="2"/>
</dbReference>
<evidence type="ECO:0000256" key="8">
    <source>
        <dbReference type="ARBA" id="ARBA00022737"/>
    </source>
</evidence>
<dbReference type="GO" id="GO:0006346">
    <property type="term" value="P:DNA methylation-dependent constitutive heterochromatin formation"/>
    <property type="evidence" value="ECO:0007669"/>
    <property type="project" value="InterPro"/>
</dbReference>
<dbReference type="Proteomes" id="UP000789759">
    <property type="component" value="Unassembled WGS sequence"/>
</dbReference>
<feature type="domain" description="BAH" evidence="17">
    <location>
        <begin position="1254"/>
        <end position="1405"/>
    </location>
</feature>
<feature type="region of interest" description="Disordered" evidence="16">
    <location>
        <begin position="1"/>
        <end position="54"/>
    </location>
</feature>
<feature type="compositionally biased region" description="Basic and acidic residues" evidence="16">
    <location>
        <begin position="970"/>
        <end position="979"/>
    </location>
</feature>
<evidence type="ECO:0000256" key="6">
    <source>
        <dbReference type="ARBA" id="ARBA00022679"/>
    </source>
</evidence>
<evidence type="ECO:0000256" key="9">
    <source>
        <dbReference type="ARBA" id="ARBA00023125"/>
    </source>
</evidence>
<evidence type="ECO:0000313" key="19">
    <source>
        <dbReference type="Proteomes" id="UP000789759"/>
    </source>
</evidence>
<dbReference type="EMBL" id="CAJVQA010001839">
    <property type="protein sequence ID" value="CAG8528168.1"/>
    <property type="molecule type" value="Genomic_DNA"/>
</dbReference>
<comment type="similarity">
    <text evidence="2">Belongs to the NOP14 family.</text>
</comment>
<feature type="compositionally biased region" description="Basic and acidic residues" evidence="16">
    <location>
        <begin position="208"/>
        <end position="254"/>
    </location>
</feature>
<evidence type="ECO:0000256" key="7">
    <source>
        <dbReference type="ARBA" id="ARBA00022691"/>
    </source>
</evidence>
<dbReference type="SMART" id="SM00439">
    <property type="entry name" value="BAH"/>
    <property type="match status" value="2"/>
</dbReference>
<evidence type="ECO:0000313" key="18">
    <source>
        <dbReference type="EMBL" id="CAG8528168.1"/>
    </source>
</evidence>
<dbReference type="OrthoDB" id="5376140at2759"/>
<dbReference type="InterPro" id="IPR001025">
    <property type="entry name" value="BAH_dom"/>
</dbReference>
<dbReference type="PROSITE" id="PS00094">
    <property type="entry name" value="C5_MTASE_1"/>
    <property type="match status" value="1"/>
</dbReference>
<feature type="compositionally biased region" description="Acidic residues" evidence="16">
    <location>
        <begin position="365"/>
        <end position="379"/>
    </location>
</feature>
<comment type="caution">
    <text evidence="18">The sequence shown here is derived from an EMBL/GenBank/DDBJ whole genome shotgun (WGS) entry which is preliminary data.</text>
</comment>
<feature type="compositionally biased region" description="Basic and acidic residues" evidence="16">
    <location>
        <begin position="184"/>
        <end position="194"/>
    </location>
</feature>
<evidence type="ECO:0000256" key="12">
    <source>
        <dbReference type="PIRSR" id="PIRSR037404-1"/>
    </source>
</evidence>
<dbReference type="Gene3D" id="3.90.120.10">
    <property type="entry name" value="DNA Methylase, subunit A, domain 2"/>
    <property type="match status" value="2"/>
</dbReference>
<evidence type="ECO:0000256" key="2">
    <source>
        <dbReference type="ARBA" id="ARBA00007466"/>
    </source>
</evidence>
<feature type="domain" description="BAH" evidence="17">
    <location>
        <begin position="1088"/>
        <end position="1202"/>
    </location>
</feature>
<dbReference type="InterPro" id="IPR029063">
    <property type="entry name" value="SAM-dependent_MTases_sf"/>
</dbReference>
<evidence type="ECO:0000256" key="10">
    <source>
        <dbReference type="ARBA" id="ARBA00023242"/>
    </source>
</evidence>
<gene>
    <name evidence="18" type="ORF">CPELLU_LOCUS3716</name>
</gene>
<feature type="compositionally biased region" description="Basic and acidic residues" evidence="16">
    <location>
        <begin position="289"/>
        <end position="342"/>
    </location>
</feature>